<organism evidence="4 5">
    <name type="scientific">Hydra vulgaris</name>
    <name type="common">Hydra</name>
    <name type="synonym">Hydra attenuata</name>
    <dbReference type="NCBI Taxonomy" id="6087"/>
    <lineage>
        <taxon>Eukaryota</taxon>
        <taxon>Metazoa</taxon>
        <taxon>Cnidaria</taxon>
        <taxon>Hydrozoa</taxon>
        <taxon>Hydroidolina</taxon>
        <taxon>Anthoathecata</taxon>
        <taxon>Aplanulata</taxon>
        <taxon>Hydridae</taxon>
        <taxon>Hydra</taxon>
    </lineage>
</organism>
<proteinExistence type="predicted"/>
<protein>
    <submittedName>
        <fullName evidence="5">Plasma kallikrein isoform X2</fullName>
    </submittedName>
</protein>
<dbReference type="PRINTS" id="PR00722">
    <property type="entry name" value="CHYMOTRYPSIN"/>
</dbReference>
<gene>
    <name evidence="5" type="primary">LOC105850336</name>
</gene>
<evidence type="ECO:0000313" key="4">
    <source>
        <dbReference type="Proteomes" id="UP001652625"/>
    </source>
</evidence>
<dbReference type="InterPro" id="IPR043504">
    <property type="entry name" value="Peptidase_S1_PA_chymotrypsin"/>
</dbReference>
<evidence type="ECO:0000259" key="3">
    <source>
        <dbReference type="PROSITE" id="PS50240"/>
    </source>
</evidence>
<dbReference type="RefSeq" id="XP_065666442.1">
    <property type="nucleotide sequence ID" value="XM_065810370.1"/>
</dbReference>
<feature type="signal peptide" evidence="2">
    <location>
        <begin position="1"/>
        <end position="25"/>
    </location>
</feature>
<sequence>MSCVTFIRPFLFCVLFVCVPLESKLRKKCEEVQTFIPNPCGFPVFRQKCADICNFGQTKLNCGRNKKERKRRIVGGTDSKRGEWPWHVSLNFNGKQWCSGAILSKSYILTAAHCFDPIFTSSNASHWQVYAGDYLLNEKDLFEKAHDVKRIIKHKGYKMIKKKIQNTSFALVNNDIAILKLKTHIDLSYTSNEANICIPDKPALPDQTCYIVGWGFLKHNGVQPEVLQKAEVPIVSNNVCNGPEAYKKFVKEDYLLCAGYKNGTSDSCNYDSGGSLACLKDGLWYASGIVSSGFECARPDYYGLYTNVVNYKEWLLNSILN</sequence>
<dbReference type="InterPro" id="IPR001254">
    <property type="entry name" value="Trypsin_dom"/>
</dbReference>
<dbReference type="PROSITE" id="PS00134">
    <property type="entry name" value="TRYPSIN_HIS"/>
    <property type="match status" value="1"/>
</dbReference>
<evidence type="ECO:0000313" key="5">
    <source>
        <dbReference type="RefSeq" id="XP_065666442.1"/>
    </source>
</evidence>
<dbReference type="PANTHER" id="PTHR24252:SF7">
    <property type="entry name" value="HYALIN"/>
    <property type="match status" value="1"/>
</dbReference>
<evidence type="ECO:0000256" key="2">
    <source>
        <dbReference type="SAM" id="SignalP"/>
    </source>
</evidence>
<dbReference type="PROSITE" id="PS50240">
    <property type="entry name" value="TRYPSIN_DOM"/>
    <property type="match status" value="1"/>
</dbReference>
<dbReference type="CDD" id="cd00190">
    <property type="entry name" value="Tryp_SPc"/>
    <property type="match status" value="1"/>
</dbReference>
<feature type="domain" description="Peptidase S1" evidence="3">
    <location>
        <begin position="73"/>
        <end position="320"/>
    </location>
</feature>
<keyword evidence="2" id="KW-0732">Signal</keyword>
<dbReference type="GeneID" id="105850336"/>
<dbReference type="Proteomes" id="UP001652625">
    <property type="component" value="Chromosome 11"/>
</dbReference>
<dbReference type="Gene3D" id="2.40.10.10">
    <property type="entry name" value="Trypsin-like serine proteases"/>
    <property type="match status" value="1"/>
</dbReference>
<dbReference type="PANTHER" id="PTHR24252">
    <property type="entry name" value="ACROSIN-RELATED"/>
    <property type="match status" value="1"/>
</dbReference>
<dbReference type="InterPro" id="IPR018114">
    <property type="entry name" value="TRYPSIN_HIS"/>
</dbReference>
<keyword evidence="4" id="KW-1185">Reference proteome</keyword>
<reference evidence="5" key="1">
    <citation type="submission" date="2025-08" db="UniProtKB">
        <authorList>
            <consortium name="RefSeq"/>
        </authorList>
    </citation>
    <scope>IDENTIFICATION</scope>
</reference>
<keyword evidence="1" id="KW-1015">Disulfide bond</keyword>
<dbReference type="InterPro" id="IPR009003">
    <property type="entry name" value="Peptidase_S1_PA"/>
</dbReference>
<dbReference type="InterPro" id="IPR001314">
    <property type="entry name" value="Peptidase_S1A"/>
</dbReference>
<evidence type="ECO:0000256" key="1">
    <source>
        <dbReference type="ARBA" id="ARBA00023157"/>
    </source>
</evidence>
<dbReference type="SMART" id="SM00020">
    <property type="entry name" value="Tryp_SPc"/>
    <property type="match status" value="1"/>
</dbReference>
<dbReference type="Pfam" id="PF00089">
    <property type="entry name" value="Trypsin"/>
    <property type="match status" value="1"/>
</dbReference>
<accession>A0ABM4CWW8</accession>
<dbReference type="SUPFAM" id="SSF50494">
    <property type="entry name" value="Trypsin-like serine proteases"/>
    <property type="match status" value="1"/>
</dbReference>
<feature type="chain" id="PRO_5046413127" evidence="2">
    <location>
        <begin position="26"/>
        <end position="321"/>
    </location>
</feature>
<name>A0ABM4CWW8_HYDVU</name>